<proteinExistence type="predicted"/>
<sequence length="129" mass="15497">FEMEEELRDKKAQKEYYNMIDFVANAQQGIPKFAPVDQSRKKPLMKMIRTTTSREKDTLSAKTLRYNDGLHFRQPWVTAIHEEVERLKERYHEQAKLLRECQALKDQVRMLQDEVRMLLMRVAELERAL</sequence>
<evidence type="ECO:0000313" key="2">
    <source>
        <dbReference type="EMBL" id="KAH0841439.1"/>
    </source>
</evidence>
<protein>
    <submittedName>
        <fullName evidence="2">Uncharacterized protein</fullName>
    </submittedName>
</protein>
<dbReference type="EMBL" id="JAGKQM010002972">
    <property type="protein sequence ID" value="KAH0841439.1"/>
    <property type="molecule type" value="Genomic_DNA"/>
</dbReference>
<evidence type="ECO:0000256" key="1">
    <source>
        <dbReference type="SAM" id="Coils"/>
    </source>
</evidence>
<keyword evidence="3" id="KW-1185">Reference proteome</keyword>
<accession>A0ABQ7WYQ7</accession>
<comment type="caution">
    <text evidence="2">The sequence shown here is derived from an EMBL/GenBank/DDBJ whole genome shotgun (WGS) entry which is preliminary data.</text>
</comment>
<evidence type="ECO:0000313" key="3">
    <source>
        <dbReference type="Proteomes" id="UP000824890"/>
    </source>
</evidence>
<dbReference type="Proteomes" id="UP000824890">
    <property type="component" value="Unassembled WGS sequence"/>
</dbReference>
<feature type="coiled-coil region" evidence="1">
    <location>
        <begin position="84"/>
        <end position="128"/>
    </location>
</feature>
<reference evidence="2 3" key="1">
    <citation type="submission" date="2021-05" db="EMBL/GenBank/DDBJ databases">
        <title>Genome Assembly of Synthetic Allotetraploid Brassica napus Reveals Homoeologous Exchanges between Subgenomes.</title>
        <authorList>
            <person name="Davis J.T."/>
        </authorList>
    </citation>
    <scope>NUCLEOTIDE SEQUENCE [LARGE SCALE GENOMIC DNA]</scope>
    <source>
        <strain evidence="3">cv. Da-Ae</strain>
        <tissue evidence="2">Seedling</tissue>
    </source>
</reference>
<keyword evidence="1" id="KW-0175">Coiled coil</keyword>
<feature type="non-terminal residue" evidence="2">
    <location>
        <position position="1"/>
    </location>
</feature>
<organism evidence="2 3">
    <name type="scientific">Brassica napus</name>
    <name type="common">Rape</name>
    <dbReference type="NCBI Taxonomy" id="3708"/>
    <lineage>
        <taxon>Eukaryota</taxon>
        <taxon>Viridiplantae</taxon>
        <taxon>Streptophyta</taxon>
        <taxon>Embryophyta</taxon>
        <taxon>Tracheophyta</taxon>
        <taxon>Spermatophyta</taxon>
        <taxon>Magnoliopsida</taxon>
        <taxon>eudicotyledons</taxon>
        <taxon>Gunneridae</taxon>
        <taxon>Pentapetalae</taxon>
        <taxon>rosids</taxon>
        <taxon>malvids</taxon>
        <taxon>Brassicales</taxon>
        <taxon>Brassicaceae</taxon>
        <taxon>Brassiceae</taxon>
        <taxon>Brassica</taxon>
    </lineage>
</organism>
<gene>
    <name evidence="2" type="ORF">HID58_092192</name>
</gene>
<name>A0ABQ7WYQ7_BRANA</name>